<dbReference type="CDD" id="cd00009">
    <property type="entry name" value="AAA"/>
    <property type="match status" value="1"/>
</dbReference>
<dbReference type="SMART" id="SM00382">
    <property type="entry name" value="AAA"/>
    <property type="match status" value="1"/>
</dbReference>
<accession>Q2SHH9</accession>
<dbReference type="AlphaFoldDB" id="Q2SHH9"/>
<dbReference type="HOGENOM" id="CLU_555320_0_0_6"/>
<gene>
    <name evidence="4" type="ordered locus">HCH_03131</name>
</gene>
<dbReference type="InterPro" id="IPR027417">
    <property type="entry name" value="P-loop_NTPase"/>
</dbReference>
<sequence>MTQLTIPSHERKLLEGLARSIPLNPFGGERIPQLAELIGVSSPPSEGALVDWLDQRISALRALGGNRINDFPLADQALVTMLYLYRQYHRAFPALDRLIADELQGKKYDVAPLAEIRDNLEKKGFTAAQADHYLALFYQFRRTFHFILDALVGEAPCINELRASLWNNIFTSDLLLYERHLCRRMRDFSTLLLGETGVGKGTAAAAIGRSGYIPYDRFTGRFVEPLQAAFVAVNLSQFPESLIESALFGHRKGAFTGAIANHYGVFGRCSAYGALFLDEIGELSVSIQIKLLQVLQERCYTPLGSQQAQQFSGRVIAAANRPLQELRAEGLRDDFYHRLCSDVIILPPLRQRLQEYPGEMALLADLTLQRLLGEQDRKLSAYVQEVLHRDVPEDYGWPGNVRELEQAVRRILLTGRYLNDNGSLHAEVATPITSENLLRLQEALQCGSLSASELLAQYCAHLYQQLGAYQDVARRTGLDWRTVKRYVQEAVNQTDK</sequence>
<dbReference type="KEGG" id="hch:HCH_03131"/>
<dbReference type="InterPro" id="IPR002078">
    <property type="entry name" value="Sigma_54_int"/>
</dbReference>
<protein>
    <submittedName>
        <fullName evidence="4">Sigma 54-dependent transcriptional activator</fullName>
    </submittedName>
</protein>
<dbReference type="eggNOG" id="COG3829">
    <property type="taxonomic scope" value="Bacteria"/>
</dbReference>
<dbReference type="PANTHER" id="PTHR32071:SF122">
    <property type="entry name" value="SIGMA FACTOR"/>
    <property type="match status" value="1"/>
</dbReference>
<dbReference type="OrthoDB" id="9804019at2"/>
<dbReference type="STRING" id="349521.HCH_03131"/>
<dbReference type="Gene3D" id="3.40.50.300">
    <property type="entry name" value="P-loop containing nucleotide triphosphate hydrolases"/>
    <property type="match status" value="1"/>
</dbReference>
<dbReference type="PANTHER" id="PTHR32071">
    <property type="entry name" value="TRANSCRIPTIONAL REGULATORY PROTEIN"/>
    <property type="match status" value="1"/>
</dbReference>
<dbReference type="PROSITE" id="PS50045">
    <property type="entry name" value="SIGMA54_INTERACT_4"/>
    <property type="match status" value="1"/>
</dbReference>
<feature type="domain" description="Sigma-54 factor interaction" evidence="3">
    <location>
        <begin position="151"/>
        <end position="413"/>
    </location>
</feature>
<dbReference type="Proteomes" id="UP000000238">
    <property type="component" value="Chromosome"/>
</dbReference>
<evidence type="ECO:0000256" key="1">
    <source>
        <dbReference type="ARBA" id="ARBA00022741"/>
    </source>
</evidence>
<organism evidence="4 5">
    <name type="scientific">Hahella chejuensis (strain KCTC 2396)</name>
    <dbReference type="NCBI Taxonomy" id="349521"/>
    <lineage>
        <taxon>Bacteria</taxon>
        <taxon>Pseudomonadati</taxon>
        <taxon>Pseudomonadota</taxon>
        <taxon>Gammaproteobacteria</taxon>
        <taxon>Oceanospirillales</taxon>
        <taxon>Hahellaceae</taxon>
        <taxon>Hahella</taxon>
    </lineage>
</organism>
<evidence type="ECO:0000313" key="4">
    <source>
        <dbReference type="EMBL" id="ABC29895.1"/>
    </source>
</evidence>
<keyword evidence="2" id="KW-0067">ATP-binding</keyword>
<dbReference type="SUPFAM" id="SSF52540">
    <property type="entry name" value="P-loop containing nucleoside triphosphate hydrolases"/>
    <property type="match status" value="1"/>
</dbReference>
<dbReference type="GO" id="GO:0005524">
    <property type="term" value="F:ATP binding"/>
    <property type="evidence" value="ECO:0007669"/>
    <property type="project" value="UniProtKB-KW"/>
</dbReference>
<name>Q2SHH9_HAHCH</name>
<dbReference type="EMBL" id="CP000155">
    <property type="protein sequence ID" value="ABC29895.1"/>
    <property type="molecule type" value="Genomic_DNA"/>
</dbReference>
<keyword evidence="1" id="KW-0547">Nucleotide-binding</keyword>
<dbReference type="Pfam" id="PF00158">
    <property type="entry name" value="Sigma54_activat"/>
    <property type="match status" value="1"/>
</dbReference>
<dbReference type="GO" id="GO:0006355">
    <property type="term" value="P:regulation of DNA-templated transcription"/>
    <property type="evidence" value="ECO:0007669"/>
    <property type="project" value="InterPro"/>
</dbReference>
<evidence type="ECO:0000256" key="2">
    <source>
        <dbReference type="ARBA" id="ARBA00022840"/>
    </source>
</evidence>
<dbReference type="Gene3D" id="1.10.8.60">
    <property type="match status" value="1"/>
</dbReference>
<reference evidence="4 5" key="1">
    <citation type="journal article" date="2005" name="Nucleic Acids Res.">
        <title>Genomic blueprint of Hahella chejuensis, a marine microbe producing an algicidal agent.</title>
        <authorList>
            <person name="Jeong H."/>
            <person name="Yim J.H."/>
            <person name="Lee C."/>
            <person name="Choi S.-H."/>
            <person name="Park Y.K."/>
            <person name="Yoon S.H."/>
            <person name="Hur C.-G."/>
            <person name="Kang H.-Y."/>
            <person name="Kim D."/>
            <person name="Lee H.H."/>
            <person name="Park K.H."/>
            <person name="Park S.-H."/>
            <person name="Park H.-S."/>
            <person name="Lee H.K."/>
            <person name="Oh T.K."/>
            <person name="Kim J.F."/>
        </authorList>
    </citation>
    <scope>NUCLEOTIDE SEQUENCE [LARGE SCALE GENOMIC DNA]</scope>
    <source>
        <strain evidence="4 5">KCTC 2396</strain>
    </source>
</reference>
<dbReference type="RefSeq" id="WP_011396964.1">
    <property type="nucleotide sequence ID" value="NC_007645.1"/>
</dbReference>
<evidence type="ECO:0000313" key="5">
    <source>
        <dbReference type="Proteomes" id="UP000000238"/>
    </source>
</evidence>
<keyword evidence="5" id="KW-1185">Reference proteome</keyword>
<dbReference type="InterPro" id="IPR003593">
    <property type="entry name" value="AAA+_ATPase"/>
</dbReference>
<proteinExistence type="predicted"/>
<evidence type="ECO:0000259" key="3">
    <source>
        <dbReference type="PROSITE" id="PS50045"/>
    </source>
</evidence>